<dbReference type="RefSeq" id="WP_093992731.1">
    <property type="nucleotide sequence ID" value="NZ_FXZK01000005.1"/>
</dbReference>
<keyword evidence="3" id="KW-1185">Reference proteome</keyword>
<dbReference type="EMBL" id="FXZK01000005">
    <property type="protein sequence ID" value="SMY08528.1"/>
    <property type="molecule type" value="Genomic_DNA"/>
</dbReference>
<evidence type="ECO:0000256" key="1">
    <source>
        <dbReference type="SAM" id="Phobius"/>
    </source>
</evidence>
<keyword evidence="1" id="KW-1133">Transmembrane helix</keyword>
<accession>A0A238LFY7</accession>
<organism evidence="2 3">
    <name type="scientific">Flavimaricola marinus</name>
    <dbReference type="NCBI Taxonomy" id="1819565"/>
    <lineage>
        <taxon>Bacteria</taxon>
        <taxon>Pseudomonadati</taxon>
        <taxon>Pseudomonadota</taxon>
        <taxon>Alphaproteobacteria</taxon>
        <taxon>Rhodobacterales</taxon>
        <taxon>Paracoccaceae</taxon>
        <taxon>Flavimaricola</taxon>
    </lineage>
</organism>
<dbReference type="AlphaFoldDB" id="A0A238LFY7"/>
<protein>
    <submittedName>
        <fullName evidence="2">Uncharacterized protein</fullName>
    </submittedName>
</protein>
<evidence type="ECO:0000313" key="2">
    <source>
        <dbReference type="EMBL" id="SMY08528.1"/>
    </source>
</evidence>
<name>A0A238LFY7_9RHOB</name>
<dbReference type="Proteomes" id="UP000201613">
    <property type="component" value="Unassembled WGS sequence"/>
</dbReference>
<keyword evidence="1" id="KW-0812">Transmembrane</keyword>
<dbReference type="OrthoDB" id="7836441at2"/>
<feature type="transmembrane region" description="Helical" evidence="1">
    <location>
        <begin position="20"/>
        <end position="47"/>
    </location>
</feature>
<evidence type="ECO:0000313" key="3">
    <source>
        <dbReference type="Proteomes" id="UP000201613"/>
    </source>
</evidence>
<keyword evidence="1" id="KW-0472">Membrane</keyword>
<feature type="transmembrane region" description="Helical" evidence="1">
    <location>
        <begin position="53"/>
        <end position="77"/>
    </location>
</feature>
<gene>
    <name evidence="2" type="ORF">LOM8899_02681</name>
</gene>
<sequence>MFRAILNLFLGEEARIARVVIVQFFVTIALPVAVLLGIPLLIASVSIDLDPRLWQALIAGLVITTGWLTTAIFNELARTRTKSERLRDYHKAIYAEIGTTLASLWDEGRSEAYAAATVARMRDEADFVPFIPRESHDHIYDAILDEIDVLPRQTIDIIVAYYSLIKSISALADDMRGERFLTLPKERQIAVYEDYSEMRRQAFAFGQHALALILAFASGGAEAAQALKDQVNTPAVDRSGP</sequence>
<proteinExistence type="predicted"/>
<reference evidence="2 3" key="1">
    <citation type="submission" date="2017-05" db="EMBL/GenBank/DDBJ databases">
        <authorList>
            <person name="Song R."/>
            <person name="Chenine A.L."/>
            <person name="Ruprecht R.M."/>
        </authorList>
    </citation>
    <scope>NUCLEOTIDE SEQUENCE [LARGE SCALE GENOMIC DNA]</scope>
    <source>
        <strain evidence="2 3">CECT 8899</strain>
    </source>
</reference>